<evidence type="ECO:0000313" key="3">
    <source>
        <dbReference type="EMBL" id="RVV97543.1"/>
    </source>
</evidence>
<dbReference type="OrthoDB" id="3647650at2"/>
<dbReference type="Proteomes" id="UP000285908">
    <property type="component" value="Unassembled WGS sequence"/>
</dbReference>
<gene>
    <name evidence="3" type="ORF">EKE94_13470</name>
</gene>
<reference evidence="3 4" key="1">
    <citation type="submission" date="2018-11" db="EMBL/GenBank/DDBJ databases">
        <title>Mesobaculum littorinae gen. nov., sp. nov., isolated from Littorina scabra that represents a novel genus of the order Rhodobacteraceae.</title>
        <authorList>
            <person name="Li F."/>
        </authorList>
    </citation>
    <scope>NUCLEOTIDE SEQUENCE [LARGE SCALE GENOMIC DNA]</scope>
    <source>
        <strain evidence="3 4">M0103</strain>
    </source>
</reference>
<proteinExistence type="predicted"/>
<evidence type="ECO:0000256" key="1">
    <source>
        <dbReference type="ARBA" id="ARBA00022801"/>
    </source>
</evidence>
<feature type="region of interest" description="Disordered" evidence="2">
    <location>
        <begin position="1"/>
        <end position="41"/>
    </location>
</feature>
<dbReference type="AlphaFoldDB" id="A0A438AFP4"/>
<evidence type="ECO:0000256" key="2">
    <source>
        <dbReference type="SAM" id="MobiDB-lite"/>
    </source>
</evidence>
<dbReference type="InterPro" id="IPR050261">
    <property type="entry name" value="FrsA_esterase"/>
</dbReference>
<name>A0A438AFP4_9RHOB</name>
<feature type="compositionally biased region" description="Low complexity" evidence="2">
    <location>
        <begin position="15"/>
        <end position="38"/>
    </location>
</feature>
<protein>
    <submittedName>
        <fullName evidence="3">Uncharacterized protein</fullName>
    </submittedName>
</protein>
<evidence type="ECO:0000313" key="4">
    <source>
        <dbReference type="Proteomes" id="UP000285908"/>
    </source>
</evidence>
<organism evidence="3 4">
    <name type="scientific">Mesobaculum littorinae</name>
    <dbReference type="NCBI Taxonomy" id="2486419"/>
    <lineage>
        <taxon>Bacteria</taxon>
        <taxon>Pseudomonadati</taxon>
        <taxon>Pseudomonadota</taxon>
        <taxon>Alphaproteobacteria</taxon>
        <taxon>Rhodobacterales</taxon>
        <taxon>Roseobacteraceae</taxon>
        <taxon>Mesobaculum</taxon>
    </lineage>
</organism>
<dbReference type="PANTHER" id="PTHR22946">
    <property type="entry name" value="DIENELACTONE HYDROLASE DOMAIN-CONTAINING PROTEIN-RELATED"/>
    <property type="match status" value="1"/>
</dbReference>
<dbReference type="Gene3D" id="3.40.50.1820">
    <property type="entry name" value="alpha/beta hydrolase"/>
    <property type="match status" value="1"/>
</dbReference>
<dbReference type="RefSeq" id="WP_127907139.1">
    <property type="nucleotide sequence ID" value="NZ_RQXX01000004.1"/>
</dbReference>
<comment type="caution">
    <text evidence="3">The sequence shown here is derived from an EMBL/GenBank/DDBJ whole genome shotgun (WGS) entry which is preliminary data.</text>
</comment>
<accession>A0A438AFP4</accession>
<dbReference type="GO" id="GO:0052689">
    <property type="term" value="F:carboxylic ester hydrolase activity"/>
    <property type="evidence" value="ECO:0007669"/>
    <property type="project" value="UniProtKB-ARBA"/>
</dbReference>
<dbReference type="PANTHER" id="PTHR22946:SF9">
    <property type="entry name" value="POLYKETIDE TRANSFERASE AF380"/>
    <property type="match status" value="1"/>
</dbReference>
<keyword evidence="4" id="KW-1185">Reference proteome</keyword>
<sequence>MNTNAPSDRPGDGSHGAPAPAGPPAAGDATAAATGPRPDALPDYLEARRRALPYDLGWRPDTDPAAWREGLRAIWRDLLPPIGATGTAAPDGAVALRHATGAVATGRLTLPPGPGPHPGVVLFHEHGGAFATGWEKLHDHPASARTRAALYGGRAVARACAAAGMATLTCDAPCFGRRQAGGHAGQQALAASATALGWSLAGLAAAEAAGAADWLAAHPRIARVGTFGFSMGAVGAWSAAALSPRVAATAALGWMACRADLMAPGRPLLAGHSAWHFVHPGLSHRADFPDLAGLGADRPMFLRSGRGDRHMPEVSVAQAWHRIAAIAAVSGARPPDTAFHDAGHTCPPATLDEAVAFLAHHLAA</sequence>
<dbReference type="InterPro" id="IPR029058">
    <property type="entry name" value="AB_hydrolase_fold"/>
</dbReference>
<dbReference type="EMBL" id="RQXX01000004">
    <property type="protein sequence ID" value="RVV97543.1"/>
    <property type="molecule type" value="Genomic_DNA"/>
</dbReference>
<keyword evidence="1" id="KW-0378">Hydrolase</keyword>
<dbReference type="SUPFAM" id="SSF53474">
    <property type="entry name" value="alpha/beta-Hydrolases"/>
    <property type="match status" value="1"/>
</dbReference>